<protein>
    <submittedName>
        <fullName evidence="8">Protein transport protein SEC16B homolog</fullName>
    </submittedName>
</protein>
<dbReference type="AlphaFoldDB" id="A0A6P6B5Z8"/>
<evidence type="ECO:0000313" key="7">
    <source>
        <dbReference type="Proteomes" id="UP000515121"/>
    </source>
</evidence>
<dbReference type="InterPro" id="IPR024298">
    <property type="entry name" value="Sec16_Sec23-bd"/>
</dbReference>
<dbReference type="OrthoDB" id="8918678at2759"/>
<dbReference type="Proteomes" id="UP000515121">
    <property type="component" value="Unplaced"/>
</dbReference>
<evidence type="ECO:0000256" key="4">
    <source>
        <dbReference type="ARBA" id="ARBA00022824"/>
    </source>
</evidence>
<keyword evidence="4" id="KW-0256">Endoplasmic reticulum</keyword>
<dbReference type="Pfam" id="PF12931">
    <property type="entry name" value="TPR_Sec16"/>
    <property type="match status" value="1"/>
</dbReference>
<comment type="subcellular location">
    <subcellularLocation>
        <location evidence="1">Endoplasmic reticulum</location>
    </subcellularLocation>
</comment>
<feature type="domain" description="Sec16 Sec23-binding" evidence="6">
    <location>
        <begin position="8"/>
        <end position="71"/>
    </location>
</feature>
<evidence type="ECO:0000313" key="8">
    <source>
        <dbReference type="RefSeq" id="XP_022772594.1"/>
    </source>
</evidence>
<dbReference type="GO" id="GO:0070971">
    <property type="term" value="C:endoplasmic reticulum exit site"/>
    <property type="evidence" value="ECO:0007669"/>
    <property type="project" value="TreeGrafter"/>
</dbReference>
<dbReference type="GO" id="GO:0012507">
    <property type="term" value="C:ER to Golgi transport vesicle membrane"/>
    <property type="evidence" value="ECO:0007669"/>
    <property type="project" value="TreeGrafter"/>
</dbReference>
<evidence type="ECO:0000256" key="1">
    <source>
        <dbReference type="ARBA" id="ARBA00004240"/>
    </source>
</evidence>
<keyword evidence="3" id="KW-0813">Transport</keyword>
<dbReference type="GO" id="GO:0007030">
    <property type="term" value="P:Golgi organization"/>
    <property type="evidence" value="ECO:0007669"/>
    <property type="project" value="TreeGrafter"/>
</dbReference>
<keyword evidence="5" id="KW-0931">ER-Golgi transport</keyword>
<evidence type="ECO:0000256" key="5">
    <source>
        <dbReference type="ARBA" id="ARBA00022892"/>
    </source>
</evidence>
<dbReference type="KEGG" id="dzi:111315261"/>
<comment type="similarity">
    <text evidence="2">Belongs to the SEC16 family.</text>
</comment>
<dbReference type="GO" id="GO:0070973">
    <property type="term" value="P:protein localization to endoplasmic reticulum exit site"/>
    <property type="evidence" value="ECO:0007669"/>
    <property type="project" value="TreeGrafter"/>
</dbReference>
<gene>
    <name evidence="8" type="primary">LOC111315261</name>
</gene>
<keyword evidence="7" id="KW-1185">Reference proteome</keyword>
<evidence type="ECO:0000256" key="2">
    <source>
        <dbReference type="ARBA" id="ARBA00005927"/>
    </source>
</evidence>
<proteinExistence type="inferred from homology"/>
<reference evidence="8" key="1">
    <citation type="submission" date="2025-08" db="UniProtKB">
        <authorList>
            <consortium name="RefSeq"/>
        </authorList>
    </citation>
    <scope>IDENTIFICATION</scope>
    <source>
        <tissue evidence="8">Fruit stalk</tissue>
    </source>
</reference>
<evidence type="ECO:0000259" key="6">
    <source>
        <dbReference type="Pfam" id="PF12931"/>
    </source>
</evidence>
<sequence length="88" mass="9301">MQATASEVQSLLVSGRKKEALQCAQEGRLWGPALVLASQLGDQFYVDTMKQMALHQLVAGSPLRPLCLLIAVAGQPAEVFSSGTTADT</sequence>
<dbReference type="GO" id="GO:0016192">
    <property type="term" value="P:vesicle-mediated transport"/>
    <property type="evidence" value="ECO:0007669"/>
    <property type="project" value="UniProtKB-KW"/>
</dbReference>
<dbReference type="PANTHER" id="PTHR13402:SF6">
    <property type="entry name" value="SECRETORY 16, ISOFORM I"/>
    <property type="match status" value="1"/>
</dbReference>
<evidence type="ECO:0000256" key="3">
    <source>
        <dbReference type="ARBA" id="ARBA00022448"/>
    </source>
</evidence>
<dbReference type="GeneID" id="111315261"/>
<accession>A0A6P6B5Z8</accession>
<organism evidence="7 8">
    <name type="scientific">Durio zibethinus</name>
    <name type="common">Durian</name>
    <dbReference type="NCBI Taxonomy" id="66656"/>
    <lineage>
        <taxon>Eukaryota</taxon>
        <taxon>Viridiplantae</taxon>
        <taxon>Streptophyta</taxon>
        <taxon>Embryophyta</taxon>
        <taxon>Tracheophyta</taxon>
        <taxon>Spermatophyta</taxon>
        <taxon>Magnoliopsida</taxon>
        <taxon>eudicotyledons</taxon>
        <taxon>Gunneridae</taxon>
        <taxon>Pentapetalae</taxon>
        <taxon>rosids</taxon>
        <taxon>malvids</taxon>
        <taxon>Malvales</taxon>
        <taxon>Malvaceae</taxon>
        <taxon>Helicteroideae</taxon>
        <taxon>Durio</taxon>
    </lineage>
</organism>
<dbReference type="PANTHER" id="PTHR13402">
    <property type="entry name" value="RGPR-RELATED"/>
    <property type="match status" value="1"/>
</dbReference>
<dbReference type="RefSeq" id="XP_022772594.1">
    <property type="nucleotide sequence ID" value="XM_022916859.1"/>
</dbReference>
<name>A0A6P6B5Z8_DURZI</name>